<proteinExistence type="inferred from homology"/>
<dbReference type="PROSITE" id="PS52019">
    <property type="entry name" value="PKS_MFAS_DH"/>
    <property type="match status" value="1"/>
</dbReference>
<dbReference type="InterPro" id="IPR029063">
    <property type="entry name" value="SAM-dependent_MTases_sf"/>
</dbReference>
<dbReference type="EMBL" id="ML977335">
    <property type="protein sequence ID" value="KAF2111197.1"/>
    <property type="molecule type" value="Genomic_DNA"/>
</dbReference>
<dbReference type="SUPFAM" id="SSF53901">
    <property type="entry name" value="Thiolase-like"/>
    <property type="match status" value="1"/>
</dbReference>
<dbReference type="OrthoDB" id="329835at2759"/>
<dbReference type="Pfam" id="PF00501">
    <property type="entry name" value="AMP-binding"/>
    <property type="match status" value="1"/>
</dbReference>
<dbReference type="PROSITE" id="PS00455">
    <property type="entry name" value="AMP_BINDING"/>
    <property type="match status" value="1"/>
</dbReference>
<dbReference type="GO" id="GO:0031177">
    <property type="term" value="F:phosphopantetheine binding"/>
    <property type="evidence" value="ECO:0007669"/>
    <property type="project" value="InterPro"/>
</dbReference>
<dbReference type="PROSITE" id="PS50075">
    <property type="entry name" value="CARRIER"/>
    <property type="match status" value="2"/>
</dbReference>
<keyword evidence="1" id="KW-0596">Phosphopantetheine</keyword>
<dbReference type="Gene3D" id="3.30.559.10">
    <property type="entry name" value="Chloramphenicol acetyltransferase-like domain"/>
    <property type="match status" value="1"/>
</dbReference>
<dbReference type="GO" id="GO:0004312">
    <property type="term" value="F:fatty acid synthase activity"/>
    <property type="evidence" value="ECO:0007669"/>
    <property type="project" value="TreeGrafter"/>
</dbReference>
<dbReference type="Pfam" id="PF13489">
    <property type="entry name" value="Methyltransf_23"/>
    <property type="match status" value="1"/>
</dbReference>
<dbReference type="GO" id="GO:0016874">
    <property type="term" value="F:ligase activity"/>
    <property type="evidence" value="ECO:0007669"/>
    <property type="project" value="UniProtKB-KW"/>
</dbReference>
<dbReference type="Gene3D" id="3.40.50.150">
    <property type="entry name" value="Vaccinia Virus protein VP39"/>
    <property type="match status" value="1"/>
</dbReference>
<evidence type="ECO:0000259" key="11">
    <source>
        <dbReference type="PROSITE" id="PS52019"/>
    </source>
</evidence>
<dbReference type="SMART" id="SM00826">
    <property type="entry name" value="PKS_DH"/>
    <property type="match status" value="1"/>
</dbReference>
<dbReference type="InterPro" id="IPR042099">
    <property type="entry name" value="ANL_N_sf"/>
</dbReference>
<dbReference type="SUPFAM" id="SSF52777">
    <property type="entry name" value="CoA-dependent acyltransferases"/>
    <property type="match status" value="2"/>
</dbReference>
<dbReference type="InterPro" id="IPR006162">
    <property type="entry name" value="Ppantetheine_attach_site"/>
</dbReference>
<dbReference type="InterPro" id="IPR000873">
    <property type="entry name" value="AMP-dep_synth/lig_dom"/>
</dbReference>
<dbReference type="GO" id="GO:0044550">
    <property type="term" value="P:secondary metabolite biosynthetic process"/>
    <property type="evidence" value="ECO:0007669"/>
    <property type="project" value="TreeGrafter"/>
</dbReference>
<dbReference type="Pfam" id="PF00668">
    <property type="entry name" value="Condensation"/>
    <property type="match status" value="1"/>
</dbReference>
<evidence type="ECO:0000256" key="4">
    <source>
        <dbReference type="ARBA" id="ARBA00022679"/>
    </source>
</evidence>
<dbReference type="InterPro" id="IPR020806">
    <property type="entry name" value="PKS_PP-bd"/>
</dbReference>
<dbReference type="PANTHER" id="PTHR43775">
    <property type="entry name" value="FATTY ACID SYNTHASE"/>
    <property type="match status" value="1"/>
</dbReference>
<dbReference type="InterPro" id="IPR018201">
    <property type="entry name" value="Ketoacyl_synth_AS"/>
</dbReference>
<dbReference type="CDD" id="cd00833">
    <property type="entry name" value="PKS"/>
    <property type="match status" value="1"/>
</dbReference>
<dbReference type="Pfam" id="PF02801">
    <property type="entry name" value="Ketoacyl-synt_C"/>
    <property type="match status" value="1"/>
</dbReference>
<dbReference type="Gene3D" id="1.10.1200.10">
    <property type="entry name" value="ACP-like"/>
    <property type="match status" value="1"/>
</dbReference>
<organism evidence="12 13">
    <name type="scientific">Lophiotrema nucula</name>
    <dbReference type="NCBI Taxonomy" id="690887"/>
    <lineage>
        <taxon>Eukaryota</taxon>
        <taxon>Fungi</taxon>
        <taxon>Dikarya</taxon>
        <taxon>Ascomycota</taxon>
        <taxon>Pezizomycotina</taxon>
        <taxon>Dothideomycetes</taxon>
        <taxon>Pleosporomycetidae</taxon>
        <taxon>Pleosporales</taxon>
        <taxon>Lophiotremataceae</taxon>
        <taxon>Lophiotrema</taxon>
    </lineage>
</organism>
<feature type="active site" description="Proton acceptor; for dehydratase activity" evidence="8">
    <location>
        <position position="973"/>
    </location>
</feature>
<dbReference type="InterPro" id="IPR049900">
    <property type="entry name" value="PKS_mFAS_DH"/>
</dbReference>
<dbReference type="Gene3D" id="3.40.50.720">
    <property type="entry name" value="NAD(P)-binding Rossmann-like Domain"/>
    <property type="match status" value="3"/>
</dbReference>
<comment type="similarity">
    <text evidence="7">Belongs to the NRP synthetase family.</text>
</comment>
<dbReference type="InterPro" id="IPR014030">
    <property type="entry name" value="Ketoacyl_synth_N"/>
</dbReference>
<dbReference type="Pfam" id="PF08659">
    <property type="entry name" value="KR"/>
    <property type="match status" value="1"/>
</dbReference>
<dbReference type="CDD" id="cd19532">
    <property type="entry name" value="C_PKS-NRPS"/>
    <property type="match status" value="1"/>
</dbReference>
<dbReference type="InterPro" id="IPR036291">
    <property type="entry name" value="NAD(P)-bd_dom_sf"/>
</dbReference>
<feature type="domain" description="PKS/mFAS DH" evidence="11">
    <location>
        <begin position="942"/>
        <end position="1246"/>
    </location>
</feature>
<dbReference type="SUPFAM" id="SSF47336">
    <property type="entry name" value="ACP-like"/>
    <property type="match status" value="2"/>
</dbReference>
<dbReference type="SUPFAM" id="SSF51735">
    <property type="entry name" value="NAD(P)-binding Rossmann-fold domains"/>
    <property type="match status" value="2"/>
</dbReference>
<dbReference type="FunFam" id="3.40.47.10:FF:000019">
    <property type="entry name" value="Polyketide synthase type I"/>
    <property type="match status" value="1"/>
</dbReference>
<dbReference type="InterPro" id="IPR016035">
    <property type="entry name" value="Acyl_Trfase/lysoPLipase"/>
</dbReference>
<feature type="region of interest" description="N-terminal hotdog fold" evidence="8">
    <location>
        <begin position="942"/>
        <end position="1076"/>
    </location>
</feature>
<evidence type="ECO:0000256" key="6">
    <source>
        <dbReference type="ARBA" id="ARBA00023268"/>
    </source>
</evidence>
<evidence type="ECO:0000256" key="5">
    <source>
        <dbReference type="ARBA" id="ARBA00022737"/>
    </source>
</evidence>
<accession>A0A6A5YX84</accession>
<feature type="domain" description="Ketosynthase family 3 (KS3)" evidence="10">
    <location>
        <begin position="8"/>
        <end position="444"/>
    </location>
</feature>
<dbReference type="Gene3D" id="3.40.47.10">
    <property type="match status" value="1"/>
</dbReference>
<dbReference type="Pfam" id="PF07993">
    <property type="entry name" value="NAD_binding_4"/>
    <property type="match status" value="1"/>
</dbReference>
<dbReference type="InterPro" id="IPR020807">
    <property type="entry name" value="PKS_DH"/>
</dbReference>
<dbReference type="InterPro" id="IPR014043">
    <property type="entry name" value="Acyl_transferase_dom"/>
</dbReference>
<dbReference type="Gene3D" id="3.10.129.110">
    <property type="entry name" value="Polyketide synthase dehydratase"/>
    <property type="match status" value="1"/>
</dbReference>
<dbReference type="SMART" id="SM00827">
    <property type="entry name" value="PKS_AT"/>
    <property type="match status" value="1"/>
</dbReference>
<dbReference type="InterPro" id="IPR013968">
    <property type="entry name" value="PKS_KR"/>
</dbReference>
<name>A0A6A5YX84_9PLEO</name>
<evidence type="ECO:0000256" key="7">
    <source>
        <dbReference type="ARBA" id="ARBA00029454"/>
    </source>
</evidence>
<evidence type="ECO:0000259" key="9">
    <source>
        <dbReference type="PROSITE" id="PS50075"/>
    </source>
</evidence>
<dbReference type="InterPro" id="IPR036736">
    <property type="entry name" value="ACP-like_sf"/>
</dbReference>
<dbReference type="InterPro" id="IPR001242">
    <property type="entry name" value="Condensation_dom"/>
</dbReference>
<dbReference type="SUPFAM" id="SSF52151">
    <property type="entry name" value="FabD/lysophospholipase-like"/>
    <property type="match status" value="1"/>
</dbReference>
<dbReference type="InterPro" id="IPR042104">
    <property type="entry name" value="PKS_dehydratase_sf"/>
</dbReference>
<evidence type="ECO:0000313" key="12">
    <source>
        <dbReference type="EMBL" id="KAF2111197.1"/>
    </source>
</evidence>
<dbReference type="InterPro" id="IPR032821">
    <property type="entry name" value="PKS_assoc"/>
</dbReference>
<dbReference type="SMART" id="SM00822">
    <property type="entry name" value="PKS_KR"/>
    <property type="match status" value="1"/>
</dbReference>
<dbReference type="InterPro" id="IPR049552">
    <property type="entry name" value="PKS_DH_N"/>
</dbReference>
<dbReference type="Gene3D" id="3.40.366.10">
    <property type="entry name" value="Malonyl-Coenzyme A Acyl Carrier Protein, domain 2"/>
    <property type="match status" value="1"/>
</dbReference>
<dbReference type="SUPFAM" id="SSF55048">
    <property type="entry name" value="Probable ACP-binding domain of malonyl-CoA ACP transacylase"/>
    <property type="match status" value="1"/>
</dbReference>
<dbReference type="Pfam" id="PF00550">
    <property type="entry name" value="PP-binding"/>
    <property type="match status" value="1"/>
</dbReference>
<keyword evidence="2" id="KW-0597">Phosphoprotein</keyword>
<gene>
    <name evidence="12" type="ORF">BDV96DRAFT_552325</name>
</gene>
<evidence type="ECO:0000256" key="8">
    <source>
        <dbReference type="PROSITE-ProRule" id="PRU01363"/>
    </source>
</evidence>
<dbReference type="SUPFAM" id="SSF53335">
    <property type="entry name" value="S-adenosyl-L-methionine-dependent methyltransferases"/>
    <property type="match status" value="1"/>
</dbReference>
<dbReference type="CDD" id="cd02440">
    <property type="entry name" value="AdoMet_MTases"/>
    <property type="match status" value="1"/>
</dbReference>
<keyword evidence="6" id="KW-0511">Multifunctional enzyme</keyword>
<keyword evidence="3" id="KW-0436">Ligase</keyword>
<dbReference type="SMART" id="SM00823">
    <property type="entry name" value="PKS_PP"/>
    <property type="match status" value="2"/>
</dbReference>
<dbReference type="InterPro" id="IPR016039">
    <property type="entry name" value="Thiolase-like"/>
</dbReference>
<dbReference type="Pfam" id="PF21089">
    <property type="entry name" value="PKS_DH_N"/>
    <property type="match status" value="1"/>
</dbReference>
<dbReference type="GO" id="GO:0006633">
    <property type="term" value="P:fatty acid biosynthetic process"/>
    <property type="evidence" value="ECO:0007669"/>
    <property type="project" value="InterPro"/>
</dbReference>
<dbReference type="PANTHER" id="PTHR43775:SF20">
    <property type="entry name" value="HYBRID PKS-NRPS SYNTHETASE APDA"/>
    <property type="match status" value="1"/>
</dbReference>
<feature type="domain" description="Carrier" evidence="9">
    <location>
        <begin position="2370"/>
        <end position="2444"/>
    </location>
</feature>
<dbReference type="InterPro" id="IPR045851">
    <property type="entry name" value="AMP-bd_C_sf"/>
</dbReference>
<keyword evidence="5" id="KW-0677">Repeat</keyword>
<dbReference type="Pfam" id="PF00109">
    <property type="entry name" value="ketoacyl-synt"/>
    <property type="match status" value="1"/>
</dbReference>
<dbReference type="Gene3D" id="3.30.300.30">
    <property type="match status" value="1"/>
</dbReference>
<dbReference type="Pfam" id="PF00698">
    <property type="entry name" value="Acyl_transf_1"/>
    <property type="match status" value="1"/>
</dbReference>
<dbReference type="InterPro" id="IPR020845">
    <property type="entry name" value="AMP-binding_CS"/>
</dbReference>
<dbReference type="InterPro" id="IPR057326">
    <property type="entry name" value="KR_dom"/>
</dbReference>
<sequence>MPFNASSSEPIAIVGSACRFPGDSSSPSKLWDLLTNPSDVLSRIPNDRFNATGHYHPDGLHHGTSNVQDSYFLNNNIRQFDAQFFGIKAVEARTMDPQQRMLLEVVYEGLERAGMPIEDLGGSQTGVFVGLMCEDWEAHLRRDEDKIPVYTATGTARSIMSNRISYFFNWRGPSMTIDTACSSSLVAVHLAIQSLRSGEAPIAIAAGANLILTPDLYVAESKLKMLSPGSRSRMWDVDADGYARGEGVAALVLKPLSSAIRDGDAIECVIRETAINQDGRTLQGITMPSARAQAELIRTTYAKAGLDLSDEKNRCQYFEAHGTGTPAGDPQEAEAIAEAFFGNNDSAASDYPLYVGSIKTVIGHTEGTAGIAGLMKASLAVQHGVVPPNLLFNKLNPALEPFYIHLEVPTRPLQWPDLAPNQLRRASVNSFGFGGTNAHAIIEQYKVPASEKHTAATACCRPFVFSAASQSTLACLLEESIAFLEKDDSISLRDLSYTLLARRTHLPCKTSVAAASVSELVAALKTKIASASKDNEIGLRIQSKPSPSILGVFTGQGSQWTSMGRELIIQIESVRKCLERLDVSLATLPSNDRPSWSIVTRLLETEDAVARLGDAAFSQPLCTAIQIALVDILRECGVSFKAVVGHSSGEIGAAYAAGFISAEDAIRIAYYRGLYAKLAGDGKSGAMIAVGTSLEDAKELCEFPEFQGRLSVAACNSPSSITLSGDADAIDEVKFVLDDEKKFARRLRVDTAYHSHHMNSCSETYIKALEACKIQVLPGNPECDWYSSVMAGDVMNAGEHLKASYWNENMLNPVLFAQAISAAVSDEVAIDFALEVGPHPALQGPALQTIQNVLGDSVPYSGLLKRGSDDFKALIEGLSFVWLYGGKYSVDFASLDQLIDSGGTDPPRILSNLPSYPWDHTKSYWFETRMSKNLMSRCEPCHDLLGNFQTHTADEYRWKNDIHIRNIPWVTGHQLQGQTVMPAAAYVSTAIEAALAIANGRSIELIEIEDMTISRALTLNEGDEFGVETLFTVNLDQKSRDGEVLAEFKYHSASSDESDVLALNASGMLRIVYGDAAPTTLPQRGVTAPNMVDVDEDLFYSNLASIGYQYREEFRALSSLMRAQGHGQGVVASTLIEDGATSLLIHPAMLDAAIQSILLAFCWPGDGSLRELHVPVGIRRIRINPFFNLSGSSSTSTRYFPFDSVMSERTISGFDGDVDIFPEGGHNAAIQLEGLTVKPFAPPTAASDRHVFSTWKWSVMDPDCALAVGDNRATEHDKLVATITEQACVYYLRELKATITSEEWANGQWHHQKLLDFANHVLNGVADGTQPFSKNTWLATSREELYDHLMPQIGDCVEMRLVRTVGEHLADAVRGKTNILEHMLEDNLLNDFYTEGRGVYEHTDFLANVVDQLVHRYGNMDILEIGAGTGGFFEKATQVFTSHSSKMVFRALDCEKDIEAQGYTKHSYDLIVASLVLHATENLESTLKHVRDLLKPGGWLVMLELTPSGPMRLGFCMSGLPGWWLGWKDGRELSPCAAPERWHDALQKSGFSGVDSVTPEVDVFERPCFVIAAQALDERLDYLRNPLQSSFPAHPQQVAILGGKNLMAVRLADRVARLLTSCGMPVVRAPTLDKSSLEALPAISAVISLIDLDQPIFQDVSDNKLSALKQLFEKSKTVLWVTRGRVAKDPYMNMVLGFAATLRLEMPLLRTQFLELDHTKTLDAQLVAEMLLSLNGFDQFQSAHENEPLLWSSEPEIVQNHDVLMIPRLRHVDDANARHNSVKRAITSTASPDTDTIDLVWIENRYAVQKASQLSRMDAKSKNNIELRVSHSTLLAIRTSSTAHHYVMIGKNASSGESFLALAEHNSSTVQIPEERSLKIQAHPTAYPTLVQAAAHDLLATDILSRCGGRLLLHEPDANFAAVLESRAALAGVAVTFSTTKSTEGPATWLKVHPRSTRRMLRASLPKHVTCFINWASERTDISQMIEDNFPSACLQLQLSDLLVRNWTKPLLHVPETTDSLLQTVASRILNDLSSQEVPRISLAEIAGGAVASSELTVLDWTSSDNVNVKVQPLNSSAIFASDRTYILFGLTSDLAQSLCMWMIAHGARFIVMTSRNPRIAPEWMRRAEATGASVKIYANDITNESAVRSLCDDIFATLPPVAGIANGAMVLVDTMITEMTTDAWHRVTKPKVNGSIYLERIFAERPLEFFIFFSSIAAVYGNEGQSNYGAANMYMTSLAYQRRQRGQAASVIHIGPITGAGYVTREAGDNVLSWVVNHGHCLLSQNDFFAGFAEAILAGRPDCGQSPELVLDERFQPGRDMAREDPRFQFTLPRVEKEDRSNGIVAATSVKAGLANATTAQKVLEVVKSGFFAKLQILLQDDSTEGNDEEVLDRAANELGIDSLIAVDLRAWFLKELDVDMPVLKILGGASIRDMLDFSVEKLPKPLIPNISGDVVDLKASLESPSVLSVKKNGMDETIQVAKGGLDSSSASGSFSLMNTDTPSSGVIDISDEISSAPSDDVDSNSASEGPQIVRTFDLSFGQSRFWTLMSLLEDTTALNIACLVRLTGSMRVNDLDRAVRTVGERHEALRTCFYTDDTGTAKQGILGYPTLALEQQSLNESEVKVEFKKMRHYQFDLARGHVVRVILSSQSATSHYLIIAYHHIAMDGVSLEVFLSDLQKAYNRQSLSPKVFQYPDFSERQRAEVRNGKASQDIAFWKQRFQTIPAPLPLLPFASKGTRDVLNQYDINSVEFRVDGSFTTRIKLACKKHKVTPFHFYLATYQALLLRVLKVEDVCIGMADANRLDSDVQKSIGNYLNLLPIRLATSLSASFADVMQLARTRTYAALGHSKVPFDVLLEELHIERSVLHSPLFQAFINYRQGVQEKRSFGDAKAEAQEYLIAKTAYDFSLDIVDNPGGQALISFMVQKSLYSELDARTLMDCYARLLDAFSKNPKALLATPSLYSPEDLEHALALGRGPSTDLSLTGDIKIAVFQEPTVDWVCSMLAIMRVGAAYVPFDPRLSMARLRVVAKECSPAAVLVHDSTASEVLNLDLGAPTVVNISSVPQETTEPVENAARPNLPAVVLFTSGSTGIPKGITLRHVGLANELSDSAEKFALGPKDKVLQQGALSFDISLWQTFNALANGGMLYIIAKEHRIDPVIISQHIATEGITVTCATPSEYLCWLRYGATDSLRSSKWRLAISGGEQVTRTHLEAFNVFEKSGLRLFNAYGPSEVSILSSKMELPYTTQGQVQSDSPGRYPVGYTTRNCSVYIVDEEQQLLPVGYAGEICISGPGVAAGYLGNDALTREKFVPDNFASLQQISKGFVTMYKTGDRGRFRADGALMVEGRLEGDTEIKLRGIRIDLQEVEKAILKTSNGAVLDVVVSVQGNPEILVAHLVYRSNVTAAQTNVLWAKIATSLPLPMYMRPSVAVPVAALPLTDHGKVDRQAVAKMTIDHAISNCVTEHNAQLSPNQIVLRNLWAEVVSTTPAEIINSTSDFFLVGGNSGLLVRLQRAIRNTFSVVIPLIQLFECSTLDAMCALIDSFSAQENVDWKVETAVDRDGVLERVKNITHGQRRNKKSQTGLAVLLTGANGNIGSAVLRHLVKDSRVEKVHCVAVRGSQADFLAELDLDEMSATKLSIHHGDLTLPLLGLPTQVFASLATDVDSIIHCGAQRSFWDYYHTLRGVNVGSVRELVLLAAAAQTLGANVPIHFASSGNVQDLLVSDSQPTTDGREGYVASKWAAEQILNNAAGKLGLRVVLHRMGSNSKPAETEETMEADLILKEKVLADFIRYSQRLRAVPQDADVQSWSGTMGFAPLNDVAERFVSAAISTDPANGQAGVEMLHYSARVRLSTSAIDAHVKQNTAGMKEVKEFVRIPAIEWVGRAKKQGWNWVFVGLDLVKGSAGTAERELILRR</sequence>
<dbReference type="InterPro" id="IPR014031">
    <property type="entry name" value="Ketoacyl_synth_C"/>
</dbReference>
<dbReference type="SMART" id="SM00825">
    <property type="entry name" value="PKS_KS"/>
    <property type="match status" value="1"/>
</dbReference>
<dbReference type="Pfam" id="PF14765">
    <property type="entry name" value="PS-DH"/>
    <property type="match status" value="1"/>
</dbReference>
<keyword evidence="4" id="KW-0808">Transferase</keyword>
<dbReference type="SUPFAM" id="SSF56801">
    <property type="entry name" value="Acetyl-CoA synthetase-like"/>
    <property type="match status" value="1"/>
</dbReference>
<evidence type="ECO:0000259" key="10">
    <source>
        <dbReference type="PROSITE" id="PS52004"/>
    </source>
</evidence>
<dbReference type="InterPro" id="IPR050091">
    <property type="entry name" value="PKS_NRPS_Biosynth_Enz"/>
</dbReference>
<evidence type="ECO:0000256" key="1">
    <source>
        <dbReference type="ARBA" id="ARBA00022450"/>
    </source>
</evidence>
<dbReference type="PROSITE" id="PS52004">
    <property type="entry name" value="KS3_2"/>
    <property type="match status" value="1"/>
</dbReference>
<dbReference type="GO" id="GO:0004315">
    <property type="term" value="F:3-oxoacyl-[acyl-carrier-protein] synthase activity"/>
    <property type="evidence" value="ECO:0007669"/>
    <property type="project" value="InterPro"/>
</dbReference>
<dbReference type="Gene3D" id="3.30.559.30">
    <property type="entry name" value="Nonribosomal peptide synthetase, condensation domain"/>
    <property type="match status" value="1"/>
</dbReference>
<evidence type="ECO:0000313" key="13">
    <source>
        <dbReference type="Proteomes" id="UP000799770"/>
    </source>
</evidence>
<dbReference type="CDD" id="cd05930">
    <property type="entry name" value="A_NRPS"/>
    <property type="match status" value="1"/>
</dbReference>
<dbReference type="InterPro" id="IPR020841">
    <property type="entry name" value="PKS_Beta-ketoAc_synthase_dom"/>
</dbReference>
<dbReference type="PROSITE" id="PS00606">
    <property type="entry name" value="KS3_1"/>
    <property type="match status" value="1"/>
</dbReference>
<keyword evidence="13" id="KW-1185">Reference proteome</keyword>
<protein>
    <submittedName>
        <fullName evidence="12">Uncharacterized protein</fullName>
    </submittedName>
</protein>
<dbReference type="Proteomes" id="UP000799770">
    <property type="component" value="Unassembled WGS sequence"/>
</dbReference>
<dbReference type="Pfam" id="PF16197">
    <property type="entry name" value="KAsynt_C_assoc"/>
    <property type="match status" value="1"/>
</dbReference>
<dbReference type="InterPro" id="IPR001227">
    <property type="entry name" value="Ac_transferase_dom_sf"/>
</dbReference>
<evidence type="ECO:0000256" key="2">
    <source>
        <dbReference type="ARBA" id="ARBA00022553"/>
    </source>
</evidence>
<dbReference type="Gene3D" id="3.40.50.12780">
    <property type="entry name" value="N-terminal domain of ligase-like"/>
    <property type="match status" value="1"/>
</dbReference>
<dbReference type="InterPro" id="IPR023213">
    <property type="entry name" value="CAT-like_dom_sf"/>
</dbReference>
<reference evidence="12" key="1">
    <citation type="journal article" date="2020" name="Stud. Mycol.">
        <title>101 Dothideomycetes genomes: a test case for predicting lifestyles and emergence of pathogens.</title>
        <authorList>
            <person name="Haridas S."/>
            <person name="Albert R."/>
            <person name="Binder M."/>
            <person name="Bloem J."/>
            <person name="Labutti K."/>
            <person name="Salamov A."/>
            <person name="Andreopoulos B."/>
            <person name="Baker S."/>
            <person name="Barry K."/>
            <person name="Bills G."/>
            <person name="Bluhm B."/>
            <person name="Cannon C."/>
            <person name="Castanera R."/>
            <person name="Culley D."/>
            <person name="Daum C."/>
            <person name="Ezra D."/>
            <person name="Gonzalez J."/>
            <person name="Henrissat B."/>
            <person name="Kuo A."/>
            <person name="Liang C."/>
            <person name="Lipzen A."/>
            <person name="Lutzoni F."/>
            <person name="Magnuson J."/>
            <person name="Mondo S."/>
            <person name="Nolan M."/>
            <person name="Ohm R."/>
            <person name="Pangilinan J."/>
            <person name="Park H.-J."/>
            <person name="Ramirez L."/>
            <person name="Alfaro M."/>
            <person name="Sun H."/>
            <person name="Tritt A."/>
            <person name="Yoshinaga Y."/>
            <person name="Zwiers L.-H."/>
            <person name="Turgeon B."/>
            <person name="Goodwin S."/>
            <person name="Spatafora J."/>
            <person name="Crous P."/>
            <person name="Grigoriev I."/>
        </authorList>
    </citation>
    <scope>NUCLEOTIDE SEQUENCE</scope>
    <source>
        <strain evidence="12">CBS 627.86</strain>
    </source>
</reference>
<feature type="region of interest" description="C-terminal hotdog fold" evidence="8">
    <location>
        <begin position="1091"/>
        <end position="1246"/>
    </location>
</feature>
<dbReference type="InterPro" id="IPR016036">
    <property type="entry name" value="Malonyl_transacylase_ACP-bd"/>
</dbReference>
<dbReference type="InterPro" id="IPR049551">
    <property type="entry name" value="PKS_DH_C"/>
</dbReference>
<evidence type="ECO:0000256" key="3">
    <source>
        <dbReference type="ARBA" id="ARBA00022598"/>
    </source>
</evidence>
<dbReference type="PROSITE" id="PS00012">
    <property type="entry name" value="PHOSPHOPANTETHEINE"/>
    <property type="match status" value="1"/>
</dbReference>
<dbReference type="InterPro" id="IPR013120">
    <property type="entry name" value="FAR_NAD-bd"/>
</dbReference>
<feature type="domain" description="Carrier" evidence="9">
    <location>
        <begin position="3473"/>
        <end position="3548"/>
    </location>
</feature>
<dbReference type="InterPro" id="IPR009081">
    <property type="entry name" value="PP-bd_ACP"/>
</dbReference>
<feature type="active site" description="Proton donor; for dehydratase activity" evidence="8">
    <location>
        <position position="1151"/>
    </location>
</feature>